<keyword evidence="5" id="KW-0547">Nucleotide-binding</keyword>
<feature type="region of interest" description="Disordered" evidence="12">
    <location>
        <begin position="1"/>
        <end position="33"/>
    </location>
</feature>
<feature type="region of interest" description="Disordered" evidence="12">
    <location>
        <begin position="338"/>
        <end position="365"/>
    </location>
</feature>
<keyword evidence="14" id="KW-0378">Hydrolase</keyword>
<dbReference type="GO" id="GO:0005634">
    <property type="term" value="C:nucleus"/>
    <property type="evidence" value="ECO:0007669"/>
    <property type="project" value="UniProtKB-SubCell"/>
</dbReference>
<dbReference type="PANTHER" id="PTHR19306:SF6">
    <property type="entry name" value="STRUCTURAL MAINTENANCE OF CHROMOSOMES PROTEIN 6"/>
    <property type="match status" value="1"/>
</dbReference>
<dbReference type="GO" id="GO:0035861">
    <property type="term" value="C:site of double-strand break"/>
    <property type="evidence" value="ECO:0007669"/>
    <property type="project" value="TreeGrafter"/>
</dbReference>
<protein>
    <submittedName>
        <fullName evidence="14">p-loop containing nucleoside triphosphate hydrolase protein</fullName>
    </submittedName>
</protein>
<evidence type="ECO:0000313" key="15">
    <source>
        <dbReference type="Proteomes" id="UP000070444"/>
    </source>
</evidence>
<dbReference type="GO" id="GO:0000724">
    <property type="term" value="P:double-strand break repair via homologous recombination"/>
    <property type="evidence" value="ECO:0007669"/>
    <property type="project" value="TreeGrafter"/>
</dbReference>
<dbReference type="AlphaFoldDB" id="A0A137PIZ5"/>
<dbReference type="OMA" id="WRINGES"/>
<dbReference type="Gene3D" id="3.40.50.300">
    <property type="entry name" value="P-loop containing nucleotide triphosphate hydrolases"/>
    <property type="match status" value="1"/>
</dbReference>
<reference evidence="14 15" key="1">
    <citation type="journal article" date="2015" name="Genome Biol. Evol.">
        <title>Phylogenomic analyses indicate that early fungi evolved digesting cell walls of algal ancestors of land plants.</title>
        <authorList>
            <person name="Chang Y."/>
            <person name="Wang S."/>
            <person name="Sekimoto S."/>
            <person name="Aerts A.L."/>
            <person name="Choi C."/>
            <person name="Clum A."/>
            <person name="LaButti K.M."/>
            <person name="Lindquist E.A."/>
            <person name="Yee Ngan C."/>
            <person name="Ohm R.A."/>
            <person name="Salamov A.A."/>
            <person name="Grigoriev I.V."/>
            <person name="Spatafora J.W."/>
            <person name="Berbee M.L."/>
        </authorList>
    </citation>
    <scope>NUCLEOTIDE SEQUENCE [LARGE SCALE GENOMIC DNA]</scope>
    <source>
        <strain evidence="14 15">NRRL 28638</strain>
    </source>
</reference>
<accession>A0A137PIZ5</accession>
<gene>
    <name evidence="14" type="ORF">CONCODRAFT_112556</name>
</gene>
<evidence type="ECO:0000256" key="7">
    <source>
        <dbReference type="ARBA" id="ARBA00022840"/>
    </source>
</evidence>
<dbReference type="STRING" id="796925.A0A137PIZ5"/>
<evidence type="ECO:0000256" key="8">
    <source>
        <dbReference type="ARBA" id="ARBA00023054"/>
    </source>
</evidence>
<keyword evidence="4" id="KW-0158">Chromosome</keyword>
<keyword evidence="8" id="KW-0175">Coiled coil</keyword>
<dbReference type="InterPro" id="IPR003395">
    <property type="entry name" value="RecF/RecN/SMC_N"/>
</dbReference>
<dbReference type="Pfam" id="PF02463">
    <property type="entry name" value="SMC_N"/>
    <property type="match status" value="1"/>
</dbReference>
<dbReference type="InterPro" id="IPR027417">
    <property type="entry name" value="P-loop_NTPase"/>
</dbReference>
<evidence type="ECO:0000256" key="2">
    <source>
        <dbReference type="ARBA" id="ARBA00004286"/>
    </source>
</evidence>
<evidence type="ECO:0000256" key="1">
    <source>
        <dbReference type="ARBA" id="ARBA00004123"/>
    </source>
</evidence>
<dbReference type="SUPFAM" id="SSF52540">
    <property type="entry name" value="P-loop containing nucleoside triphosphate hydrolases"/>
    <property type="match status" value="1"/>
</dbReference>
<evidence type="ECO:0000256" key="4">
    <source>
        <dbReference type="ARBA" id="ARBA00022454"/>
    </source>
</evidence>
<comment type="subcellular location">
    <subcellularLocation>
        <location evidence="2">Chromosome</location>
    </subcellularLocation>
    <subcellularLocation>
        <location evidence="1">Nucleus</location>
    </subcellularLocation>
</comment>
<keyword evidence="6" id="KW-0227">DNA damage</keyword>
<keyword evidence="15" id="KW-1185">Reference proteome</keyword>
<feature type="domain" description="RecF/RecN/SMC N-terminal" evidence="13">
    <location>
        <begin position="40"/>
        <end position="153"/>
    </location>
</feature>
<evidence type="ECO:0000259" key="13">
    <source>
        <dbReference type="Pfam" id="PF02463"/>
    </source>
</evidence>
<dbReference type="GO" id="GO:0003697">
    <property type="term" value="F:single-stranded DNA binding"/>
    <property type="evidence" value="ECO:0007669"/>
    <property type="project" value="TreeGrafter"/>
</dbReference>
<organism evidence="14 15">
    <name type="scientific">Conidiobolus coronatus (strain ATCC 28846 / CBS 209.66 / NRRL 28638)</name>
    <name type="common">Delacroixia coronata</name>
    <dbReference type="NCBI Taxonomy" id="796925"/>
    <lineage>
        <taxon>Eukaryota</taxon>
        <taxon>Fungi</taxon>
        <taxon>Fungi incertae sedis</taxon>
        <taxon>Zoopagomycota</taxon>
        <taxon>Entomophthoromycotina</taxon>
        <taxon>Entomophthoromycetes</taxon>
        <taxon>Entomophthorales</taxon>
        <taxon>Ancylistaceae</taxon>
        <taxon>Conidiobolus</taxon>
    </lineage>
</organism>
<comment type="similarity">
    <text evidence="3">Belongs to the SMC family. SMC6 subfamily.</text>
</comment>
<dbReference type="GO" id="GO:0016787">
    <property type="term" value="F:hydrolase activity"/>
    <property type="evidence" value="ECO:0007669"/>
    <property type="project" value="UniProtKB-KW"/>
</dbReference>
<evidence type="ECO:0000256" key="11">
    <source>
        <dbReference type="ARBA" id="ARBA00023242"/>
    </source>
</evidence>
<evidence type="ECO:0000256" key="9">
    <source>
        <dbReference type="ARBA" id="ARBA00023172"/>
    </source>
</evidence>
<evidence type="ECO:0000256" key="3">
    <source>
        <dbReference type="ARBA" id="ARBA00006793"/>
    </source>
</evidence>
<evidence type="ECO:0000256" key="10">
    <source>
        <dbReference type="ARBA" id="ARBA00023204"/>
    </source>
</evidence>
<name>A0A137PIZ5_CONC2</name>
<keyword evidence="9" id="KW-0233">DNA recombination</keyword>
<dbReference type="GO" id="GO:0030915">
    <property type="term" value="C:Smc5-Smc6 complex"/>
    <property type="evidence" value="ECO:0007669"/>
    <property type="project" value="TreeGrafter"/>
</dbReference>
<dbReference type="GO" id="GO:0003684">
    <property type="term" value="F:damaged DNA binding"/>
    <property type="evidence" value="ECO:0007669"/>
    <property type="project" value="TreeGrafter"/>
</dbReference>
<keyword evidence="10" id="KW-0234">DNA repair</keyword>
<dbReference type="OrthoDB" id="10072614at2759"/>
<keyword evidence="7" id="KW-0067">ATP-binding</keyword>
<evidence type="ECO:0000256" key="12">
    <source>
        <dbReference type="SAM" id="MobiDB-lite"/>
    </source>
</evidence>
<proteinExistence type="inferred from homology"/>
<evidence type="ECO:0000256" key="5">
    <source>
        <dbReference type="ARBA" id="ARBA00022741"/>
    </source>
</evidence>
<dbReference type="EMBL" id="KQ964419">
    <property type="protein sequence ID" value="KXN74940.1"/>
    <property type="molecule type" value="Genomic_DNA"/>
</dbReference>
<evidence type="ECO:0000313" key="14">
    <source>
        <dbReference type="EMBL" id="KXN74940.1"/>
    </source>
</evidence>
<sequence length="391" mass="44107">MHKKRNSPDDSDDEELASTSLFEPNGDSSQNASDKFAGTVKSLSLINFMSHKNTSLEFGTKINFITGRNGSGKSAILTAIITCLGGKVSFTNRANSFKSLIKEGESVAQITLEIRNSGPDAYKPEELGDIIIVERKIALDGKSGFRIKSADNRVYSSKKDELLAICDHFGIQVDNPLNVLTQDAARQFIGSTSSEDKYMMFLKGTQLSQLTDDHTLIKDAIISCESILKSKQAAIPQLHEEVKAARLKYYSMEKAQELHNNLENLKKQMAWAIVVEEEGRVKMAQDRVEKNQNRLPSIEEKISEIEVNVKKVDIKINDAKVQLEGLLEKKPLIQEEINSLQKTSQSKNEEKRKIENEQRHIDSNLKIERNKLENIEKKIREETEKSKKNIE</sequence>
<evidence type="ECO:0000256" key="6">
    <source>
        <dbReference type="ARBA" id="ARBA00022763"/>
    </source>
</evidence>
<dbReference type="Proteomes" id="UP000070444">
    <property type="component" value="Unassembled WGS sequence"/>
</dbReference>
<dbReference type="PANTHER" id="PTHR19306">
    <property type="entry name" value="STRUCTURAL MAINTENANCE OF CHROMOSOMES 5,6 SMC5, SMC6"/>
    <property type="match status" value="1"/>
</dbReference>
<feature type="region of interest" description="Disordered" evidence="12">
    <location>
        <begin position="372"/>
        <end position="391"/>
    </location>
</feature>
<dbReference type="GO" id="GO:0005524">
    <property type="term" value="F:ATP binding"/>
    <property type="evidence" value="ECO:0007669"/>
    <property type="project" value="UniProtKB-KW"/>
</dbReference>
<feature type="compositionally biased region" description="Polar residues" evidence="12">
    <location>
        <begin position="17"/>
        <end position="33"/>
    </location>
</feature>
<keyword evidence="11" id="KW-0539">Nucleus</keyword>
<feature type="compositionally biased region" description="Basic and acidic residues" evidence="12">
    <location>
        <begin position="347"/>
        <end position="365"/>
    </location>
</feature>